<keyword evidence="3" id="KW-1185">Reference proteome</keyword>
<dbReference type="Proteomes" id="UP000255207">
    <property type="component" value="Unassembled WGS sequence"/>
</dbReference>
<dbReference type="RefSeq" id="WP_114828928.1">
    <property type="nucleotide sequence ID" value="NZ_QQTO01000022.1"/>
</dbReference>
<evidence type="ECO:0000313" key="2">
    <source>
        <dbReference type="EMBL" id="RDJ26038.1"/>
    </source>
</evidence>
<dbReference type="AlphaFoldDB" id="A0A370L7B6"/>
<organism evidence="2 3">
    <name type="scientific">Bosea caraganae</name>
    <dbReference type="NCBI Taxonomy" id="2763117"/>
    <lineage>
        <taxon>Bacteria</taxon>
        <taxon>Pseudomonadati</taxon>
        <taxon>Pseudomonadota</taxon>
        <taxon>Alphaproteobacteria</taxon>
        <taxon>Hyphomicrobiales</taxon>
        <taxon>Boseaceae</taxon>
        <taxon>Bosea</taxon>
    </lineage>
</organism>
<gene>
    <name evidence="2" type="ORF">DWE98_09290</name>
</gene>
<evidence type="ECO:0000256" key="1">
    <source>
        <dbReference type="SAM" id="MobiDB-lite"/>
    </source>
</evidence>
<evidence type="ECO:0000313" key="3">
    <source>
        <dbReference type="Proteomes" id="UP000255207"/>
    </source>
</evidence>
<feature type="region of interest" description="Disordered" evidence="1">
    <location>
        <begin position="41"/>
        <end position="62"/>
    </location>
</feature>
<name>A0A370L7B6_9HYPH</name>
<protein>
    <submittedName>
        <fullName evidence="2">Uncharacterized protein</fullName>
    </submittedName>
</protein>
<accession>A0A370L7B6</accession>
<dbReference type="EMBL" id="QQTP01000004">
    <property type="protein sequence ID" value="RDJ26038.1"/>
    <property type="molecule type" value="Genomic_DNA"/>
</dbReference>
<sequence>MPLSDLHPALQLIHDVLDFTIYDVKVTERAPVKRAAVQEPYGSVENTSVQRPSAEGDRDADVVQPSAQSVASVRCQPFAIGDAFFELGSEFIVAELGEIATKIKAKSQAALRYFGWGLK</sequence>
<comment type="caution">
    <text evidence="2">The sequence shown here is derived from an EMBL/GenBank/DDBJ whole genome shotgun (WGS) entry which is preliminary data.</text>
</comment>
<reference evidence="3" key="1">
    <citation type="submission" date="2018-07" db="EMBL/GenBank/DDBJ databases">
        <authorList>
            <person name="Safronova V.I."/>
            <person name="Chirak E.R."/>
            <person name="Sazanova A.L."/>
        </authorList>
    </citation>
    <scope>NUCLEOTIDE SEQUENCE [LARGE SCALE GENOMIC DNA]</scope>
    <source>
        <strain evidence="3">RCAM04685</strain>
    </source>
</reference>
<proteinExistence type="predicted"/>